<proteinExistence type="predicted"/>
<keyword evidence="2" id="KW-1133">Transmembrane helix</keyword>
<feature type="compositionally biased region" description="Basic and acidic residues" evidence="1">
    <location>
        <begin position="10"/>
        <end position="30"/>
    </location>
</feature>
<name>A0A8J5FYP4_ZINOF</name>
<feature type="transmembrane region" description="Helical" evidence="2">
    <location>
        <begin position="161"/>
        <end position="180"/>
    </location>
</feature>
<dbReference type="Proteomes" id="UP000734854">
    <property type="component" value="Unassembled WGS sequence"/>
</dbReference>
<keyword evidence="4" id="KW-1185">Reference proteome</keyword>
<accession>A0A8J5FYP4</accession>
<keyword evidence="2" id="KW-0472">Membrane</keyword>
<keyword evidence="2" id="KW-0812">Transmembrane</keyword>
<evidence type="ECO:0000256" key="1">
    <source>
        <dbReference type="SAM" id="MobiDB-lite"/>
    </source>
</evidence>
<organism evidence="3 4">
    <name type="scientific">Zingiber officinale</name>
    <name type="common">Ginger</name>
    <name type="synonym">Amomum zingiber</name>
    <dbReference type="NCBI Taxonomy" id="94328"/>
    <lineage>
        <taxon>Eukaryota</taxon>
        <taxon>Viridiplantae</taxon>
        <taxon>Streptophyta</taxon>
        <taxon>Embryophyta</taxon>
        <taxon>Tracheophyta</taxon>
        <taxon>Spermatophyta</taxon>
        <taxon>Magnoliopsida</taxon>
        <taxon>Liliopsida</taxon>
        <taxon>Zingiberales</taxon>
        <taxon>Zingiberaceae</taxon>
        <taxon>Zingiber</taxon>
    </lineage>
</organism>
<evidence type="ECO:0000313" key="4">
    <source>
        <dbReference type="Proteomes" id="UP000734854"/>
    </source>
</evidence>
<feature type="transmembrane region" description="Helical" evidence="2">
    <location>
        <begin position="262"/>
        <end position="283"/>
    </location>
</feature>
<comment type="caution">
    <text evidence="3">The sequence shown here is derived from an EMBL/GenBank/DDBJ whole genome shotgun (WGS) entry which is preliminary data.</text>
</comment>
<evidence type="ECO:0000256" key="2">
    <source>
        <dbReference type="SAM" id="Phobius"/>
    </source>
</evidence>
<dbReference type="EMBL" id="JACMSC010000012">
    <property type="protein sequence ID" value="KAG6496336.1"/>
    <property type="molecule type" value="Genomic_DNA"/>
</dbReference>
<reference evidence="3 4" key="1">
    <citation type="submission" date="2020-08" db="EMBL/GenBank/DDBJ databases">
        <title>Plant Genome Project.</title>
        <authorList>
            <person name="Zhang R.-G."/>
        </authorList>
    </citation>
    <scope>NUCLEOTIDE SEQUENCE [LARGE SCALE GENOMIC DNA]</scope>
    <source>
        <tissue evidence="3">Rhizome</tissue>
    </source>
</reference>
<feature type="region of interest" description="Disordered" evidence="1">
    <location>
        <begin position="1"/>
        <end position="40"/>
    </location>
</feature>
<feature type="transmembrane region" description="Helical" evidence="2">
    <location>
        <begin position="219"/>
        <end position="241"/>
    </location>
</feature>
<evidence type="ECO:0000313" key="3">
    <source>
        <dbReference type="EMBL" id="KAG6496336.1"/>
    </source>
</evidence>
<protein>
    <submittedName>
        <fullName evidence="3">Uncharacterized protein</fullName>
    </submittedName>
</protein>
<gene>
    <name evidence="3" type="ORF">ZIOFF_044197</name>
</gene>
<dbReference type="AlphaFoldDB" id="A0A8J5FYP4"/>
<sequence>MVPVNPNRQADGEAARNGDEELERTLEKSKRVPQGAKLKEGARRKCAAPIGAEVEKSMGVHLAVIGKLNALLAGGGHSNIQILASVLFPFALKLLFAASGAGPLVPNSIASRLALSLRFFLFRLRRVFHRRYGRWERALRLLRGGAGAPPRIRGLAPSDETLAAISMLTLAAGFVLLQWWTVSSLEGMKADGLIGREAGGDSLEVAGRALELLLSSHVIVVQFVNFVINVYFLVVLLLKVASMPLLSCSKTGLRLCNMFAHLMKLCMVLCNSYISSLFLLLFFEPLSIELDTLQAGPGFDGCLLSPNMSAPIICSNCARRGAAYDPSLTPPWMNQGMDGASSSSSVTSVAFGGIQMKMRQLASVSEKFYHGSLHGSAWNQWHSLTMVPTFPPSSSLRLNRNAAKDEHKCSWFTNQEYLIPC</sequence>
<feature type="transmembrane region" description="Helical" evidence="2">
    <location>
        <begin position="104"/>
        <end position="124"/>
    </location>
</feature>